<dbReference type="PANTHER" id="PTHR43319">
    <property type="entry name" value="BETA-LACTAMASE-RELATED"/>
    <property type="match status" value="1"/>
</dbReference>
<dbReference type="InterPro" id="IPR052907">
    <property type="entry name" value="Beta-lactamase/esterase"/>
</dbReference>
<dbReference type="PANTHER" id="PTHR43319:SF3">
    <property type="entry name" value="BETA-LACTAMASE-RELATED DOMAIN-CONTAINING PROTEIN"/>
    <property type="match status" value="1"/>
</dbReference>
<gene>
    <name evidence="2" type="ORF">AO370_0142</name>
</gene>
<reference evidence="2 3" key="1">
    <citation type="journal article" date="2016" name="Genome Biol. Evol.">
        <title>Comparative Genomic Analyses of the Moraxella catarrhalis Serosensitive and Seroresistant Lineages Demonstrate Their Independent Evolution.</title>
        <authorList>
            <person name="Earl J.P."/>
            <person name="de Vries S.P."/>
            <person name="Ahmed A."/>
            <person name="Powell E."/>
            <person name="Schultz M.P."/>
            <person name="Hermans P.W."/>
            <person name="Hill D.J."/>
            <person name="Zhou Z."/>
            <person name="Constantinidou C.I."/>
            <person name="Hu F.Z."/>
            <person name="Bootsma H.J."/>
            <person name="Ehrlich G.D."/>
        </authorList>
    </citation>
    <scope>NUCLEOTIDE SEQUENCE [LARGE SCALE GENOMIC DNA]</scope>
    <source>
        <strain evidence="2 3">F23</strain>
    </source>
</reference>
<comment type="caution">
    <text evidence="2">The sequence shown here is derived from an EMBL/GenBank/DDBJ whole genome shotgun (WGS) entry which is preliminary data.</text>
</comment>
<proteinExistence type="predicted"/>
<protein>
    <submittedName>
        <fullName evidence="2">Esterase A</fullName>
    </submittedName>
</protein>
<dbReference type="EMBL" id="LXHQ01000008">
    <property type="protein sequence ID" value="OAV27979.1"/>
    <property type="molecule type" value="Genomic_DNA"/>
</dbReference>
<dbReference type="AlphaFoldDB" id="A0AB36DRE6"/>
<evidence type="ECO:0000313" key="2">
    <source>
        <dbReference type="EMBL" id="OAV27979.1"/>
    </source>
</evidence>
<organism evidence="2 3">
    <name type="scientific">Moraxella catarrhalis</name>
    <name type="common">Branhamella catarrhalis</name>
    <dbReference type="NCBI Taxonomy" id="480"/>
    <lineage>
        <taxon>Bacteria</taxon>
        <taxon>Pseudomonadati</taxon>
        <taxon>Pseudomonadota</taxon>
        <taxon>Gammaproteobacteria</taxon>
        <taxon>Moraxellales</taxon>
        <taxon>Moraxellaceae</taxon>
        <taxon>Moraxella</taxon>
    </lineage>
</organism>
<name>A0AB36DRE6_MORCA</name>
<dbReference type="Pfam" id="PF00144">
    <property type="entry name" value="Beta-lactamase"/>
    <property type="match status" value="1"/>
</dbReference>
<dbReference type="Proteomes" id="UP000078295">
    <property type="component" value="Unassembled WGS sequence"/>
</dbReference>
<feature type="domain" description="Beta-lactamase-related" evidence="1">
    <location>
        <begin position="11"/>
        <end position="404"/>
    </location>
</feature>
<evidence type="ECO:0000313" key="3">
    <source>
        <dbReference type="Proteomes" id="UP000078295"/>
    </source>
</evidence>
<dbReference type="InterPro" id="IPR012338">
    <property type="entry name" value="Beta-lactam/transpept-like"/>
</dbReference>
<sequence>MIAMLEEDFTQVLQALQFDDAPAGGVLVIYKDGQEVVNTATGLALPNLPWSSQTLSVNFSIGKGVMATLIAVLVSEGLLDYEARISQYWHEFAQNGKTDICLKDVLSHTAGLFNISLVTTDAEVLLDWDEMLKRIAAMSIATPKSQEEHHYASAYSALVSGWVLGGLVERVTDMTLNQALNQYLAKPLGVIDELYFGVGADLIDKIAKPERYFGEIPKKNTPRRKPILKPDSETVLQTLTHLPTSPLWRASLGDKPITTAHVNRLYFDTARMNLTNYKNALMPNAKDGLEYHRSDVLMATIPAANGVSSANALARIYAMHADDGIWQGRTVISKDVVSRMRAIQTDGLDAVMPANMRWRMGFHRLFSLQDVPDGYGHMGYNGSVAFCEPSRRLSFAFIHNFDTTMLNDVRQFALSEMALQYF</sequence>
<dbReference type="InterPro" id="IPR001466">
    <property type="entry name" value="Beta-lactam-related"/>
</dbReference>
<accession>A0AB36DRE6</accession>
<dbReference type="Gene3D" id="3.40.710.10">
    <property type="entry name" value="DD-peptidase/beta-lactamase superfamily"/>
    <property type="match status" value="1"/>
</dbReference>
<dbReference type="SUPFAM" id="SSF56601">
    <property type="entry name" value="beta-lactamase/transpeptidase-like"/>
    <property type="match status" value="1"/>
</dbReference>
<evidence type="ECO:0000259" key="1">
    <source>
        <dbReference type="Pfam" id="PF00144"/>
    </source>
</evidence>